<dbReference type="RefSeq" id="WP_008717765.1">
    <property type="nucleotide sequence ID" value="NZ_JBBMFM010000017.1"/>
</dbReference>
<evidence type="ECO:0000313" key="3">
    <source>
        <dbReference type="EMBL" id="MEQ2424709.1"/>
    </source>
</evidence>
<keyword evidence="1" id="KW-0732">Signal</keyword>
<gene>
    <name evidence="3" type="ORF">WMQ36_06965</name>
</gene>
<feature type="signal peptide" evidence="1">
    <location>
        <begin position="1"/>
        <end position="25"/>
    </location>
</feature>
<dbReference type="Gene3D" id="3.40.190.10">
    <property type="entry name" value="Periplasmic binding protein-like II"/>
    <property type="match status" value="1"/>
</dbReference>
<feature type="domain" description="Solute-binding protein family 5" evidence="2">
    <location>
        <begin position="95"/>
        <end position="453"/>
    </location>
</feature>
<comment type="caution">
    <text evidence="3">The sequence shown here is derived from an EMBL/GenBank/DDBJ whole genome shotgun (WGS) entry which is preliminary data.</text>
</comment>
<dbReference type="EMBL" id="JBBMFM010000017">
    <property type="protein sequence ID" value="MEQ2424709.1"/>
    <property type="molecule type" value="Genomic_DNA"/>
</dbReference>
<accession>A0ABV1D6K0</accession>
<proteinExistence type="predicted"/>
<dbReference type="SUPFAM" id="SSF53850">
    <property type="entry name" value="Periplasmic binding protein-like II"/>
    <property type="match status" value="1"/>
</dbReference>
<dbReference type="PANTHER" id="PTHR30290">
    <property type="entry name" value="PERIPLASMIC BINDING COMPONENT OF ABC TRANSPORTER"/>
    <property type="match status" value="1"/>
</dbReference>
<dbReference type="PIRSF" id="PIRSF002741">
    <property type="entry name" value="MppA"/>
    <property type="match status" value="1"/>
</dbReference>
<sequence length="536" mass="58798">MRQMRKKTIAAMLACAMAVSLTGCGFGGQKTTATAASAGTEQSQDMADGKKKLAVGLYGGLDSLNPWTSGRITKDMVTYTLYETLASCQSGSADLEPILMKDYEKVDDVTFDVTIYDNIKDAAGNPVTASDVVFSFNQYNKNWATVVEEALVKDEYTVELKLNTAAAGAFEYIVCKVPIATEKSYNDSPDQFATTSCGTMPYTVSNYVAGTSITLEKTDSYWQTDELAYPGSAANADIIEFNILEEATQLALAIEKGDIQVAMFIQPSMLDEVAAKDGIEIYGVPSSEDRGIMFCMTEDSPFYDNLELRQAVLYAIDNESVAEACGYGYAEPSKVTCGSKELTIGYDPSWESSPYAYDTDKARELLAKAGYGEGGLHLRLLANNNGTITTMWQIIQANLLDVGIDAELNVCEGTTYGAYRDGTSGQYEMAYAGPGNSGYATQDLWNTLFNRKNYDSGRTWAGLLDDKLQSLYDTLASADGYTQENVNAFYDYITDNAYYYEIYSMPDYAAYNSAKVTGFYTDWNRFIRVNTIELAD</sequence>
<dbReference type="Gene3D" id="3.10.105.10">
    <property type="entry name" value="Dipeptide-binding Protein, Domain 3"/>
    <property type="match status" value="1"/>
</dbReference>
<organism evidence="3 4">
    <name type="scientific">Enterocloster hominis</name>
    <name type="common">ex Hitch et al. 2024</name>
    <dbReference type="NCBI Taxonomy" id="1917870"/>
    <lineage>
        <taxon>Bacteria</taxon>
        <taxon>Bacillati</taxon>
        <taxon>Bacillota</taxon>
        <taxon>Clostridia</taxon>
        <taxon>Lachnospirales</taxon>
        <taxon>Lachnospiraceae</taxon>
        <taxon>Enterocloster</taxon>
    </lineage>
</organism>
<feature type="chain" id="PRO_5046986204" evidence="1">
    <location>
        <begin position="26"/>
        <end position="536"/>
    </location>
</feature>
<evidence type="ECO:0000313" key="4">
    <source>
        <dbReference type="Proteomes" id="UP001454086"/>
    </source>
</evidence>
<dbReference type="CDD" id="cd00995">
    <property type="entry name" value="PBP2_NikA_DppA_OppA_like"/>
    <property type="match status" value="1"/>
</dbReference>
<dbReference type="Proteomes" id="UP001454086">
    <property type="component" value="Unassembled WGS sequence"/>
</dbReference>
<evidence type="ECO:0000256" key="1">
    <source>
        <dbReference type="SAM" id="SignalP"/>
    </source>
</evidence>
<evidence type="ECO:0000259" key="2">
    <source>
        <dbReference type="Pfam" id="PF00496"/>
    </source>
</evidence>
<dbReference type="InterPro" id="IPR039424">
    <property type="entry name" value="SBP_5"/>
</dbReference>
<dbReference type="InterPro" id="IPR030678">
    <property type="entry name" value="Peptide/Ni-bd"/>
</dbReference>
<reference evidence="3 4" key="1">
    <citation type="submission" date="2024-03" db="EMBL/GenBank/DDBJ databases">
        <title>Human intestinal bacterial collection.</title>
        <authorList>
            <person name="Pauvert C."/>
            <person name="Hitch T.C.A."/>
            <person name="Clavel T."/>
        </authorList>
    </citation>
    <scope>NUCLEOTIDE SEQUENCE [LARGE SCALE GENOMIC DNA]</scope>
    <source>
        <strain evidence="3 4">CLA-SR-H021</strain>
    </source>
</reference>
<keyword evidence="4" id="KW-1185">Reference proteome</keyword>
<dbReference type="Pfam" id="PF00496">
    <property type="entry name" value="SBP_bac_5"/>
    <property type="match status" value="1"/>
</dbReference>
<dbReference type="InterPro" id="IPR000914">
    <property type="entry name" value="SBP_5_dom"/>
</dbReference>
<dbReference type="PROSITE" id="PS51257">
    <property type="entry name" value="PROKAR_LIPOPROTEIN"/>
    <property type="match status" value="1"/>
</dbReference>
<name>A0ABV1D6K0_9FIRM</name>
<protein>
    <submittedName>
        <fullName evidence="3">ABC transporter substrate-binding protein</fullName>
    </submittedName>
</protein>